<dbReference type="SUPFAM" id="SSF56112">
    <property type="entry name" value="Protein kinase-like (PK-like)"/>
    <property type="match status" value="1"/>
</dbReference>
<dbReference type="GO" id="GO:0016301">
    <property type="term" value="F:kinase activity"/>
    <property type="evidence" value="ECO:0007669"/>
    <property type="project" value="UniProtKB-KW"/>
</dbReference>
<feature type="domain" description="Aminoglycoside phosphotransferase" evidence="1">
    <location>
        <begin position="50"/>
        <end position="254"/>
    </location>
</feature>
<keyword evidence="2" id="KW-0418">Kinase</keyword>
<proteinExistence type="predicted"/>
<dbReference type="InterPro" id="IPR002575">
    <property type="entry name" value="Aminoglycoside_PTrfase"/>
</dbReference>
<evidence type="ECO:0000313" key="3">
    <source>
        <dbReference type="Proteomes" id="UP000295388"/>
    </source>
</evidence>
<dbReference type="AlphaFoldDB" id="A0A4R6K515"/>
<evidence type="ECO:0000259" key="1">
    <source>
        <dbReference type="Pfam" id="PF01636"/>
    </source>
</evidence>
<dbReference type="Gene3D" id="3.30.200.20">
    <property type="entry name" value="Phosphorylase Kinase, domain 1"/>
    <property type="match status" value="1"/>
</dbReference>
<sequence length="325" mass="35795">MHQSINPGNQFYWVARSGSLNETWAMVTTPRPIIDSVVRSVCGRDVERLVPLAGGGMNETYRAEFAGDVAVVVRIARQPTPWFIDEAHLMAQARAVGVPTAEVLGLEHLDHDGELLSFSIQQFLPGRSLEELIGELSASDLERLVMDAGEILARVHSVVPDDQRGIRHELRLPEEREVTRVARIVREALSPAAAAVVERGADFLRQEVTTRAAPPFSLAHGDFCPKNLLIHDGTVVGVIDWEFAGPASPAYDLAQWEVDAGDPLHDRLDLVRRGYARVADPESADAGWTPAFAIDWTLEKLGWKNPASPAQFRRCVDVIARYTAS</sequence>
<dbReference type="PANTHER" id="PTHR21310">
    <property type="entry name" value="AMINOGLYCOSIDE PHOSPHOTRANSFERASE-RELATED-RELATED"/>
    <property type="match status" value="1"/>
</dbReference>
<protein>
    <submittedName>
        <fullName evidence="2">Aminoglycoside phosphotransferase (APT) family kinase protein</fullName>
    </submittedName>
</protein>
<gene>
    <name evidence="2" type="ORF">EV643_116232</name>
</gene>
<dbReference type="Gene3D" id="3.90.1200.10">
    <property type="match status" value="1"/>
</dbReference>
<evidence type="ECO:0000313" key="2">
    <source>
        <dbReference type="EMBL" id="TDO44420.1"/>
    </source>
</evidence>
<dbReference type="EMBL" id="SNWQ01000016">
    <property type="protein sequence ID" value="TDO44420.1"/>
    <property type="molecule type" value="Genomic_DNA"/>
</dbReference>
<dbReference type="Pfam" id="PF01636">
    <property type="entry name" value="APH"/>
    <property type="match status" value="1"/>
</dbReference>
<accession>A0A4R6K515</accession>
<dbReference type="InterPro" id="IPR011009">
    <property type="entry name" value="Kinase-like_dom_sf"/>
</dbReference>
<keyword evidence="3" id="KW-1185">Reference proteome</keyword>
<organism evidence="2 3">
    <name type="scientific">Kribbella caucasensis</name>
    <dbReference type="NCBI Taxonomy" id="2512215"/>
    <lineage>
        <taxon>Bacteria</taxon>
        <taxon>Bacillati</taxon>
        <taxon>Actinomycetota</taxon>
        <taxon>Actinomycetes</taxon>
        <taxon>Propionibacteriales</taxon>
        <taxon>Kribbellaceae</taxon>
        <taxon>Kribbella</taxon>
    </lineage>
</organism>
<dbReference type="RefSeq" id="WP_238165889.1">
    <property type="nucleotide sequence ID" value="NZ_SNWQ01000016.1"/>
</dbReference>
<name>A0A4R6K515_9ACTN</name>
<dbReference type="Proteomes" id="UP000295388">
    <property type="component" value="Unassembled WGS sequence"/>
</dbReference>
<dbReference type="InterPro" id="IPR051678">
    <property type="entry name" value="AGP_Transferase"/>
</dbReference>
<reference evidence="2 3" key="1">
    <citation type="submission" date="2019-03" db="EMBL/GenBank/DDBJ databases">
        <title>Genomic Encyclopedia of Type Strains, Phase III (KMG-III): the genomes of soil and plant-associated and newly described type strains.</title>
        <authorList>
            <person name="Whitman W."/>
        </authorList>
    </citation>
    <scope>NUCLEOTIDE SEQUENCE [LARGE SCALE GENOMIC DNA]</scope>
    <source>
        <strain evidence="2 3">VKM Ac-2527</strain>
    </source>
</reference>
<comment type="caution">
    <text evidence="2">The sequence shown here is derived from an EMBL/GenBank/DDBJ whole genome shotgun (WGS) entry which is preliminary data.</text>
</comment>
<keyword evidence="2" id="KW-0808">Transferase</keyword>